<feature type="region of interest" description="Disordered" evidence="1">
    <location>
        <begin position="36"/>
        <end position="69"/>
    </location>
</feature>
<gene>
    <name evidence="2" type="ORF">Q8F55_004582</name>
</gene>
<dbReference type="GeneID" id="95985625"/>
<evidence type="ECO:0000313" key="2">
    <source>
        <dbReference type="EMBL" id="KAL1410569.1"/>
    </source>
</evidence>
<organism evidence="2 3">
    <name type="scientific">Vanrija albida</name>
    <dbReference type="NCBI Taxonomy" id="181172"/>
    <lineage>
        <taxon>Eukaryota</taxon>
        <taxon>Fungi</taxon>
        <taxon>Dikarya</taxon>
        <taxon>Basidiomycota</taxon>
        <taxon>Agaricomycotina</taxon>
        <taxon>Tremellomycetes</taxon>
        <taxon>Trichosporonales</taxon>
        <taxon>Trichosporonaceae</taxon>
        <taxon>Vanrija</taxon>
    </lineage>
</organism>
<keyword evidence="3" id="KW-1185">Reference proteome</keyword>
<dbReference type="RefSeq" id="XP_069210513.1">
    <property type="nucleotide sequence ID" value="XM_069353095.1"/>
</dbReference>
<evidence type="ECO:0000256" key="1">
    <source>
        <dbReference type="SAM" id="MobiDB-lite"/>
    </source>
</evidence>
<dbReference type="EMBL" id="JBBXJM010000003">
    <property type="protein sequence ID" value="KAL1410569.1"/>
    <property type="molecule type" value="Genomic_DNA"/>
</dbReference>
<proteinExistence type="predicted"/>
<feature type="compositionally biased region" description="Low complexity" evidence="1">
    <location>
        <begin position="46"/>
        <end position="56"/>
    </location>
</feature>
<protein>
    <submittedName>
        <fullName evidence="2">Uncharacterized protein</fullName>
    </submittedName>
</protein>
<name>A0ABR3Q770_9TREE</name>
<dbReference type="Proteomes" id="UP001565368">
    <property type="component" value="Unassembled WGS sequence"/>
</dbReference>
<comment type="caution">
    <text evidence="2">The sequence shown here is derived from an EMBL/GenBank/DDBJ whole genome shotgun (WGS) entry which is preliminary data.</text>
</comment>
<accession>A0ABR3Q770</accession>
<sequence>MSLEISYFTPSTSLLFLGLASFWAFSSGPHVRGVGGDRSPLPPLSLSPARLSPLHSPTRHSPPLSPGDDDMVEGVEGYIFVVPPRKRLGWWAAVWR</sequence>
<reference evidence="2 3" key="1">
    <citation type="submission" date="2023-08" db="EMBL/GenBank/DDBJ databases">
        <title>Annotated Genome Sequence of Vanrija albida AlHP1.</title>
        <authorList>
            <person name="Herzog R."/>
        </authorList>
    </citation>
    <scope>NUCLEOTIDE SEQUENCE [LARGE SCALE GENOMIC DNA]</scope>
    <source>
        <strain evidence="2 3">AlHP1</strain>
    </source>
</reference>
<evidence type="ECO:0000313" key="3">
    <source>
        <dbReference type="Proteomes" id="UP001565368"/>
    </source>
</evidence>